<organism evidence="3">
    <name type="scientific">mine drainage metagenome</name>
    <dbReference type="NCBI Taxonomy" id="410659"/>
    <lineage>
        <taxon>unclassified sequences</taxon>
        <taxon>metagenomes</taxon>
        <taxon>ecological metagenomes</taxon>
    </lineage>
</organism>
<sequence length="87" mass="8815">MTPKRIVVQVDGAAVEVAAGATVAAAIERAAAGVPAVYRRSVTGSARAALCGMGVCHECRVTIDGRAHRLACITPCAPGMEITTDGH</sequence>
<gene>
    <name evidence="3" type="primary">hcnA_1</name>
    <name evidence="3" type="ORF">GALL_358280</name>
</gene>
<dbReference type="EC" id="1.4.99.5" evidence="3"/>
<dbReference type="EMBL" id="MLJW01000810">
    <property type="protein sequence ID" value="OIQ82395.1"/>
    <property type="molecule type" value="Genomic_DNA"/>
</dbReference>
<dbReference type="GO" id="GO:0051536">
    <property type="term" value="F:iron-sulfur cluster binding"/>
    <property type="evidence" value="ECO:0007669"/>
    <property type="project" value="InterPro"/>
</dbReference>
<dbReference type="Pfam" id="PF13510">
    <property type="entry name" value="Fer2_4"/>
    <property type="match status" value="1"/>
</dbReference>
<evidence type="ECO:0000259" key="2">
    <source>
        <dbReference type="PROSITE" id="PS51085"/>
    </source>
</evidence>
<protein>
    <submittedName>
        <fullName evidence="3">Hydrogen cyanide synthase subunit HcnA</fullName>
        <ecNumber evidence="3">1.4.99.5</ecNumber>
    </submittedName>
</protein>
<evidence type="ECO:0000256" key="1">
    <source>
        <dbReference type="ARBA" id="ARBA00023002"/>
    </source>
</evidence>
<feature type="domain" description="2Fe-2S ferredoxin-type" evidence="2">
    <location>
        <begin position="4"/>
        <end position="87"/>
    </location>
</feature>
<dbReference type="SUPFAM" id="SSF54292">
    <property type="entry name" value="2Fe-2S ferredoxin-like"/>
    <property type="match status" value="1"/>
</dbReference>
<reference evidence="3" key="1">
    <citation type="submission" date="2016-10" db="EMBL/GenBank/DDBJ databases">
        <title>Sequence of Gallionella enrichment culture.</title>
        <authorList>
            <person name="Poehlein A."/>
            <person name="Muehling M."/>
            <person name="Daniel R."/>
        </authorList>
    </citation>
    <scope>NUCLEOTIDE SEQUENCE</scope>
</reference>
<dbReference type="InterPro" id="IPR042204">
    <property type="entry name" value="2Fe-2S-bd_N"/>
</dbReference>
<dbReference type="InterPro" id="IPR036010">
    <property type="entry name" value="2Fe-2S_ferredoxin-like_sf"/>
</dbReference>
<keyword evidence="1 3" id="KW-0560">Oxidoreductase</keyword>
<dbReference type="GO" id="GO:0050622">
    <property type="term" value="F:glycine dehydrogenase (cyanide-forming) activity"/>
    <property type="evidence" value="ECO:0007669"/>
    <property type="project" value="UniProtKB-EC"/>
</dbReference>
<evidence type="ECO:0000313" key="3">
    <source>
        <dbReference type="EMBL" id="OIQ82395.1"/>
    </source>
</evidence>
<dbReference type="Gene3D" id="3.10.20.440">
    <property type="entry name" value="2Fe-2S iron-sulphur cluster binding domain, sarcosine oxidase, alpha subunit, N-terminal domain"/>
    <property type="match status" value="1"/>
</dbReference>
<name>A0A1J5QY61_9ZZZZ</name>
<dbReference type="PROSITE" id="PS51085">
    <property type="entry name" value="2FE2S_FER_2"/>
    <property type="match status" value="1"/>
</dbReference>
<dbReference type="AlphaFoldDB" id="A0A1J5QY61"/>
<comment type="caution">
    <text evidence="3">The sequence shown here is derived from an EMBL/GenBank/DDBJ whole genome shotgun (WGS) entry which is preliminary data.</text>
</comment>
<proteinExistence type="predicted"/>
<dbReference type="InterPro" id="IPR001041">
    <property type="entry name" value="2Fe-2S_ferredoxin-type"/>
</dbReference>
<accession>A0A1J5QY61</accession>